<organism evidence="4 5">
    <name type="scientific">Spizellomyces punctatus (strain DAOM BR117)</name>
    <dbReference type="NCBI Taxonomy" id="645134"/>
    <lineage>
        <taxon>Eukaryota</taxon>
        <taxon>Fungi</taxon>
        <taxon>Fungi incertae sedis</taxon>
        <taxon>Chytridiomycota</taxon>
        <taxon>Chytridiomycota incertae sedis</taxon>
        <taxon>Chytridiomycetes</taxon>
        <taxon>Spizellomycetales</taxon>
        <taxon>Spizellomycetaceae</taxon>
        <taxon>Spizellomyces</taxon>
    </lineage>
</organism>
<dbReference type="SMART" id="SM00446">
    <property type="entry name" value="LRRcap"/>
    <property type="match status" value="4"/>
</dbReference>
<dbReference type="SUPFAM" id="SSF52058">
    <property type="entry name" value="L domain-like"/>
    <property type="match status" value="2"/>
</dbReference>
<dbReference type="SMART" id="SM00369">
    <property type="entry name" value="LRR_TYP"/>
    <property type="match status" value="11"/>
</dbReference>
<dbReference type="PANTHER" id="PTHR46652:SF3">
    <property type="entry name" value="LEUCINE-RICH REPEAT-CONTAINING PROTEIN 9"/>
    <property type="match status" value="1"/>
</dbReference>
<dbReference type="InterPro" id="IPR001611">
    <property type="entry name" value="Leu-rich_rpt"/>
</dbReference>
<keyword evidence="5" id="KW-1185">Reference proteome</keyword>
<keyword evidence="2" id="KW-0677">Repeat</keyword>
<evidence type="ECO:0000256" key="1">
    <source>
        <dbReference type="ARBA" id="ARBA00022614"/>
    </source>
</evidence>
<dbReference type="PANTHER" id="PTHR46652">
    <property type="entry name" value="LEUCINE-RICH REPEAT AND IQ DOMAIN-CONTAINING PROTEIN 1-RELATED"/>
    <property type="match status" value="1"/>
</dbReference>
<dbReference type="InterPro" id="IPR003603">
    <property type="entry name" value="U2A'_phosphoprotein32A_C"/>
</dbReference>
<name>A0A0L0HCA7_SPIPD</name>
<dbReference type="SMART" id="SM00364">
    <property type="entry name" value="LRR_BAC"/>
    <property type="match status" value="4"/>
</dbReference>
<feature type="domain" description="U2A'/phosphoprotein 32 family A C-terminal" evidence="3">
    <location>
        <begin position="681"/>
        <end position="699"/>
    </location>
</feature>
<dbReference type="InterPro" id="IPR003591">
    <property type="entry name" value="Leu-rich_rpt_typical-subtyp"/>
</dbReference>
<gene>
    <name evidence="4" type="ORF">SPPG_06107</name>
</gene>
<dbReference type="eggNOG" id="KOG0531">
    <property type="taxonomic scope" value="Eukaryota"/>
</dbReference>
<keyword evidence="1" id="KW-0433">Leucine-rich repeat</keyword>
<accession>A0A0L0HCA7</accession>
<proteinExistence type="predicted"/>
<feature type="domain" description="U2A'/phosphoprotein 32 family A C-terminal" evidence="3">
    <location>
        <begin position="916"/>
        <end position="934"/>
    </location>
</feature>
<feature type="domain" description="U2A'/phosphoprotein 32 family A C-terminal" evidence="3">
    <location>
        <begin position="1195"/>
        <end position="1213"/>
    </location>
</feature>
<dbReference type="GeneID" id="27689438"/>
<dbReference type="Pfam" id="PF13855">
    <property type="entry name" value="LRR_8"/>
    <property type="match status" value="1"/>
</dbReference>
<dbReference type="Gene3D" id="3.80.10.10">
    <property type="entry name" value="Ribonuclease Inhibitor"/>
    <property type="match status" value="7"/>
</dbReference>
<protein>
    <recommendedName>
        <fullName evidence="3">U2A'/phosphoprotein 32 family A C-terminal domain-containing protein</fullName>
    </recommendedName>
</protein>
<dbReference type="PROSITE" id="PS51450">
    <property type="entry name" value="LRR"/>
    <property type="match status" value="9"/>
</dbReference>
<reference evidence="4 5" key="1">
    <citation type="submission" date="2009-08" db="EMBL/GenBank/DDBJ databases">
        <title>The Genome Sequence of Spizellomyces punctatus strain DAOM BR117.</title>
        <authorList>
            <consortium name="The Broad Institute Genome Sequencing Platform"/>
            <person name="Russ C."/>
            <person name="Cuomo C."/>
            <person name="Shea T."/>
            <person name="Young S.K."/>
            <person name="Zeng Q."/>
            <person name="Koehrsen M."/>
            <person name="Haas B."/>
            <person name="Borodovsky M."/>
            <person name="Guigo R."/>
            <person name="Alvarado L."/>
            <person name="Berlin A."/>
            <person name="Bochicchio J."/>
            <person name="Borenstein D."/>
            <person name="Chapman S."/>
            <person name="Chen Z."/>
            <person name="Engels R."/>
            <person name="Freedman E."/>
            <person name="Gellesch M."/>
            <person name="Goldberg J."/>
            <person name="Griggs A."/>
            <person name="Gujja S."/>
            <person name="Heiman D."/>
            <person name="Hepburn T."/>
            <person name="Howarth C."/>
            <person name="Jen D."/>
            <person name="Larson L."/>
            <person name="Lewis B."/>
            <person name="Mehta T."/>
            <person name="Park D."/>
            <person name="Pearson M."/>
            <person name="Roberts A."/>
            <person name="Saif S."/>
            <person name="Shenoy N."/>
            <person name="Sisk P."/>
            <person name="Stolte C."/>
            <person name="Sykes S."/>
            <person name="Thomson T."/>
            <person name="Walk T."/>
            <person name="White J."/>
            <person name="Yandava C."/>
            <person name="Burger G."/>
            <person name="Gray M.W."/>
            <person name="Holland P.W.H."/>
            <person name="King N."/>
            <person name="Lang F.B.F."/>
            <person name="Roger A.J."/>
            <person name="Ruiz-Trillo I."/>
            <person name="Lander E."/>
            <person name="Nusbaum C."/>
        </authorList>
    </citation>
    <scope>NUCLEOTIDE SEQUENCE [LARGE SCALE GENOMIC DNA]</scope>
    <source>
        <strain evidence="4 5">DAOM BR117</strain>
    </source>
</reference>
<dbReference type="EMBL" id="KQ257460">
    <property type="protein sequence ID" value="KNC98403.1"/>
    <property type="molecule type" value="Genomic_DNA"/>
</dbReference>
<dbReference type="SMART" id="SM00365">
    <property type="entry name" value="LRR_SD22"/>
    <property type="match status" value="11"/>
</dbReference>
<dbReference type="OMA" id="HTAGNVR"/>
<evidence type="ECO:0000259" key="3">
    <source>
        <dbReference type="SMART" id="SM00446"/>
    </source>
</evidence>
<dbReference type="RefSeq" id="XP_016606443.1">
    <property type="nucleotide sequence ID" value="XM_016754313.1"/>
</dbReference>
<evidence type="ECO:0000256" key="2">
    <source>
        <dbReference type="ARBA" id="ARBA00022737"/>
    </source>
</evidence>
<dbReference type="InParanoid" id="A0A0L0HCA7"/>
<dbReference type="VEuPathDB" id="FungiDB:SPPG_06107"/>
<dbReference type="InterPro" id="IPR050836">
    <property type="entry name" value="SDS22/Internalin_LRR"/>
</dbReference>
<evidence type="ECO:0000313" key="5">
    <source>
        <dbReference type="Proteomes" id="UP000053201"/>
    </source>
</evidence>
<evidence type="ECO:0000313" key="4">
    <source>
        <dbReference type="EMBL" id="KNC98403.1"/>
    </source>
</evidence>
<feature type="domain" description="U2A'/phosphoprotein 32 family A C-terminal" evidence="3">
    <location>
        <begin position="227"/>
        <end position="245"/>
    </location>
</feature>
<dbReference type="Pfam" id="PF14580">
    <property type="entry name" value="LRR_9"/>
    <property type="match status" value="3"/>
</dbReference>
<dbReference type="Proteomes" id="UP000053201">
    <property type="component" value="Unassembled WGS sequence"/>
</dbReference>
<sequence>MEGDPRTGGLVKNSTFQTASDRAFLYESNKDVAAVCTHNNITQTTYTNTPPTTLSLCFYNLPSLSVLSHFTSLTTLCIVAQDINSLKGLNACPFLERLWVCETFVEVLEGLEGCRELRELYLYTNRIRRIEGLDTCTKLQVLWLCDNDISTLENISGLKDLKQLHLGNNRIESVGDALDENFALEDLNLSGNAISSFRQVMFLSRLPNLHSLCLSDPNFAENPICGLSNYQTHVIYHLPNLKWLDTLQVTEESRRIINATVMKKRMYYNMRIRTIKRNTNFLIKVLETRTSDASHLESDLLTLIERVKKVVKRQDDLAGSTIPNHDIRKWTETLHRLNHFITTKSNALQHLHMHKSQLLNQIIDTSDMAIRKLLLELETGGNVRFEQVEDDNEVVSRVLENSNANVHCISRVHNRFLRNQFEAATKPDDTFTYLCFQSKDVFSIVEYGFCEPVTLTQFLSINETEPGLCQAILVKTPLTDPKEKDSDTFSSTQPLLPEYLLEYTLPNAEKLSMVEQVVLDTALSNRLSLAGMPGVVSDVTSRMQDGPIHSLHDMTLSLIESQYPEIKAANDVPISSIDSTNPPVGEILNLSFSPNPLPTPYTHIKTLRLSHCKLTSIPPLPPHLETLDVSFNNLDSLTGCVSVKYLDAAGNHVGDVEGLVELFQGSALLTLDTRFNPVCKSKGYRAYIHTRLPHIQILDGIPYPKTEKAPQPLSLPSILNHASTQPHLFRPLSVRTQAGYGFSAGQNEYWRLSHSPHLAESVILEAITTLELDSCQLFDLDVLPLGLVNLRWASFRNNNLRDISKLAQYTHLEELVLENNEIESMDALTALKNLIKLDVSINRISSVECARDFASLMCLSLENNCVGCLRPLAELPTLMEFYCGNNCLGDLINIFPLKALPRLIILDFTGNTVCQVDNYRLFSIYHLTRLKILDGTGISPKEQTLAREAYLGKLTIELLGEKIGHLTFKNICELDLRNCKIREIDCFADCDFRNLRKLVFDNNLLTNIDCFVGLTGLKTLSLNNNRIERLLSTDQPAPMTSPNGIMRLDTPEYGRQQTVKTLLPNLEELSLGYNCISRIADLALYRLAHLKMLYLHGNRISKVDGLEHMTNLIELVLDRNQIKGVDPSSFVSLINLKELHIKENRIKSLSHFDCLPNLLHLHLANNRVHDTSEIEKMKLPSLIEISLSANAVARKQMYRYALVIRFPQIMGIDGKDVTLEERQRAEMYFMEQCMLREDTSPLNKMVGHSVSSIPGTQTVNGIKLPIKITSVVLDGLEMKLAANSSGFGSPARS</sequence>
<dbReference type="STRING" id="645134.A0A0L0HCA7"/>
<dbReference type="InterPro" id="IPR032675">
    <property type="entry name" value="LRR_dom_sf"/>
</dbReference>
<dbReference type="OrthoDB" id="266138at2759"/>